<protein>
    <submittedName>
        <fullName evidence="1">Uncharacterized protein</fullName>
    </submittedName>
</protein>
<accession>A0A916U7L5</accession>
<gene>
    <name evidence="1" type="ORF">GCM10011410_14020</name>
</gene>
<dbReference type="EMBL" id="BMJH01000001">
    <property type="protein sequence ID" value="GGC62777.1"/>
    <property type="molecule type" value="Genomic_DNA"/>
</dbReference>
<evidence type="ECO:0000313" key="1">
    <source>
        <dbReference type="EMBL" id="GGC62777.1"/>
    </source>
</evidence>
<proteinExistence type="predicted"/>
<dbReference type="RefSeq" id="WP_188671897.1">
    <property type="nucleotide sequence ID" value="NZ_BMJH01000001.1"/>
</dbReference>
<reference evidence="1" key="1">
    <citation type="journal article" date="2014" name="Int. J. Syst. Evol. Microbiol.">
        <title>Complete genome sequence of Corynebacterium casei LMG S-19264T (=DSM 44701T), isolated from a smear-ripened cheese.</title>
        <authorList>
            <consortium name="US DOE Joint Genome Institute (JGI-PGF)"/>
            <person name="Walter F."/>
            <person name="Albersmeier A."/>
            <person name="Kalinowski J."/>
            <person name="Ruckert C."/>
        </authorList>
    </citation>
    <scope>NUCLEOTIDE SEQUENCE</scope>
    <source>
        <strain evidence="1">CGMCC 1.15478</strain>
    </source>
</reference>
<sequence>MMNRTYRECALADRYILVLDHFVLEIFDARGPAKRWHVSQVGVEANVQEPDLLLKVGVRLPNGGISDRGEYTELIVPLSERAQVHEFFAAIRGARQGGTEF</sequence>
<organism evidence="1 2">
    <name type="scientific">Hoyosella rhizosphaerae</name>
    <dbReference type="NCBI Taxonomy" id="1755582"/>
    <lineage>
        <taxon>Bacteria</taxon>
        <taxon>Bacillati</taxon>
        <taxon>Actinomycetota</taxon>
        <taxon>Actinomycetes</taxon>
        <taxon>Mycobacteriales</taxon>
        <taxon>Hoyosellaceae</taxon>
        <taxon>Hoyosella</taxon>
    </lineage>
</organism>
<dbReference type="Proteomes" id="UP000641514">
    <property type="component" value="Unassembled WGS sequence"/>
</dbReference>
<keyword evidence="2" id="KW-1185">Reference proteome</keyword>
<name>A0A916U7L5_9ACTN</name>
<dbReference type="AlphaFoldDB" id="A0A916U7L5"/>
<reference evidence="1" key="2">
    <citation type="submission" date="2020-09" db="EMBL/GenBank/DDBJ databases">
        <authorList>
            <person name="Sun Q."/>
            <person name="Zhou Y."/>
        </authorList>
    </citation>
    <scope>NUCLEOTIDE SEQUENCE</scope>
    <source>
        <strain evidence="1">CGMCC 1.15478</strain>
    </source>
</reference>
<evidence type="ECO:0000313" key="2">
    <source>
        <dbReference type="Proteomes" id="UP000641514"/>
    </source>
</evidence>
<comment type="caution">
    <text evidence="1">The sequence shown here is derived from an EMBL/GenBank/DDBJ whole genome shotgun (WGS) entry which is preliminary data.</text>
</comment>